<name>A0A9P7SZX9_9HYPO</name>
<dbReference type="AlphaFoldDB" id="A0A9P7SZX9"/>
<sequence>MLSVEPKSPTPIFSFGQEHHLPLHSQDMTMTTNSSHIRTQERGLARTWPNPRASNMPPEHSARPGALLHGREKRLRGRLHEGWEAICIGTALCDFCSKQSRGVVQKCLKCGLSICSPCSQRGALRGNRNHRLDHNAVCWDRSALEPRRTSKAICPKLLKRTRRHHHLRTASLSGDPEATPTTVHGQQQQQHEQDGLAERSDGQAAYPFLALQHGHGRCPRRRLLCEKETQTPAWWVPELCPRNPFRVPAMGDAVPFRSADEQADEQDAASILAGMPLSGSLFREETTLDVVSRRGKAAAKARFVDDAAYHHHGGPQVLYDEGMQGMNAETECQCGEIGHQDFLDEWV</sequence>
<keyword evidence="3" id="KW-1185">Reference proteome</keyword>
<organism evidence="2 3">
    <name type="scientific">Claviceps pusilla</name>
    <dbReference type="NCBI Taxonomy" id="123648"/>
    <lineage>
        <taxon>Eukaryota</taxon>
        <taxon>Fungi</taxon>
        <taxon>Dikarya</taxon>
        <taxon>Ascomycota</taxon>
        <taxon>Pezizomycotina</taxon>
        <taxon>Sordariomycetes</taxon>
        <taxon>Hypocreomycetidae</taxon>
        <taxon>Hypocreales</taxon>
        <taxon>Clavicipitaceae</taxon>
        <taxon>Claviceps</taxon>
    </lineage>
</organism>
<dbReference type="Proteomes" id="UP000748025">
    <property type="component" value="Unassembled WGS sequence"/>
</dbReference>
<evidence type="ECO:0000313" key="3">
    <source>
        <dbReference type="Proteomes" id="UP000748025"/>
    </source>
</evidence>
<comment type="caution">
    <text evidence="2">The sequence shown here is derived from an EMBL/GenBank/DDBJ whole genome shotgun (WGS) entry which is preliminary data.</text>
</comment>
<accession>A0A9P7SZX9</accession>
<gene>
    <name evidence="2" type="ORF">E4U43_008091</name>
</gene>
<feature type="region of interest" description="Disordered" evidence="1">
    <location>
        <begin position="165"/>
        <end position="199"/>
    </location>
</feature>
<dbReference type="EMBL" id="SRPW01000082">
    <property type="protein sequence ID" value="KAG6017964.1"/>
    <property type="molecule type" value="Genomic_DNA"/>
</dbReference>
<evidence type="ECO:0000313" key="2">
    <source>
        <dbReference type="EMBL" id="KAG6017964.1"/>
    </source>
</evidence>
<dbReference type="OrthoDB" id="5145552at2759"/>
<reference evidence="2" key="1">
    <citation type="journal article" date="2020" name="bioRxiv">
        <title>Whole genome comparisons of ergot fungi reveals the divergence and evolution of species within the genus Claviceps are the result of varying mechanisms driving genome evolution and host range expansion.</title>
        <authorList>
            <person name="Wyka S.A."/>
            <person name="Mondo S.J."/>
            <person name="Liu M."/>
            <person name="Dettman J."/>
            <person name="Nalam V."/>
            <person name="Broders K.D."/>
        </authorList>
    </citation>
    <scope>NUCLEOTIDE SEQUENCE</scope>
    <source>
        <strain evidence="2">CCC 602</strain>
    </source>
</reference>
<feature type="region of interest" description="Disordered" evidence="1">
    <location>
        <begin position="47"/>
        <end position="66"/>
    </location>
</feature>
<protein>
    <submittedName>
        <fullName evidence="2">Uncharacterized protein</fullName>
    </submittedName>
</protein>
<evidence type="ECO:0000256" key="1">
    <source>
        <dbReference type="SAM" id="MobiDB-lite"/>
    </source>
</evidence>
<proteinExistence type="predicted"/>